<evidence type="ECO:0000313" key="2">
    <source>
        <dbReference type="EMBL" id="VAW13150.1"/>
    </source>
</evidence>
<organism evidence="2">
    <name type="scientific">hydrothermal vent metagenome</name>
    <dbReference type="NCBI Taxonomy" id="652676"/>
    <lineage>
        <taxon>unclassified sequences</taxon>
        <taxon>metagenomes</taxon>
        <taxon>ecological metagenomes</taxon>
    </lineage>
</organism>
<protein>
    <submittedName>
        <fullName evidence="2">Uncharacterized protein</fullName>
    </submittedName>
</protein>
<accession>A0A3B0T8E5</accession>
<feature type="transmembrane region" description="Helical" evidence="1">
    <location>
        <begin position="674"/>
        <end position="695"/>
    </location>
</feature>
<evidence type="ECO:0000256" key="1">
    <source>
        <dbReference type="SAM" id="Phobius"/>
    </source>
</evidence>
<feature type="transmembrane region" description="Helical" evidence="1">
    <location>
        <begin position="618"/>
        <end position="638"/>
    </location>
</feature>
<sequence length="718" mass="82782">TLDVKRKLSRWLTKDRLKNDDVSSWSLDNTVRGLSNRSRLLLWIRLWSFYKSPYSILFGANKIPTRISRKRLSPRETLSGKLNFIKKSLANDPARRIDEKFKQNLNIADFLPFVRKFSSIMVRLAYRHSVVKLVRGTKRRLEDRLRSRTRYMVYEVGSKRPLQTYPPLLWWKDGLKFSAAAFSLHQNIAVFFDVIINSDRHGLLKMVPVAIYTVHIEDGKYGWNKKLGEASSPVVEDDIILPRELKKTINKLVEKLLASGDRTKNLVLKTMDRMKDPDNDLLTITRALSFGVTNDTIIKLVYLLDAQIRERAYKKFIPREMVVSAVKERIDFQYFIHSEISYWEYVLGFAEEEELDVLLGYQPIDNGTLSGEFIVLKAQIIDFSFSREGDYMLLIFNAQEQEELKKREVRISLSGSIGTQGIDGVDLDVEVDLFDTDSVDPIIDEHVEVELSYQPINGGERVVLIGQLNRNFRIKGKFHTYDVGHGFVNLEDLKKIQSYGKINKKESLVISAEKSSLDALDKSVRGFDLKIKIYFTENVSSPITNQISLLRRYYVVLRSFIRKKLLHNLRYQKPLQAYPLLPWRKDGLKFSAAAFFMLPIEVLAAVNEDFVLPLGAPLNYFLAILILTPVLASAYYSIFKGGRNEVVIRALRGIIVVVHLLAIYFLNLSELIEVVATILKILLIISFIVIVEMVFDSLYRQDLSSKIIDKEIDAFIRK</sequence>
<proteinExistence type="predicted"/>
<feature type="non-terminal residue" evidence="2">
    <location>
        <position position="718"/>
    </location>
</feature>
<keyword evidence="1" id="KW-0472">Membrane</keyword>
<keyword evidence="1" id="KW-1133">Transmembrane helix</keyword>
<feature type="transmembrane region" description="Helical" evidence="1">
    <location>
        <begin position="650"/>
        <end position="668"/>
    </location>
</feature>
<reference evidence="2" key="1">
    <citation type="submission" date="2018-06" db="EMBL/GenBank/DDBJ databases">
        <authorList>
            <person name="Zhirakovskaya E."/>
        </authorList>
    </citation>
    <scope>NUCLEOTIDE SEQUENCE</scope>
</reference>
<feature type="non-terminal residue" evidence="2">
    <location>
        <position position="1"/>
    </location>
</feature>
<keyword evidence="1" id="KW-0812">Transmembrane</keyword>
<name>A0A3B0T8E5_9ZZZZ</name>
<dbReference type="AlphaFoldDB" id="A0A3B0T8E5"/>
<dbReference type="EMBL" id="UOEN01000150">
    <property type="protein sequence ID" value="VAW13150.1"/>
    <property type="molecule type" value="Genomic_DNA"/>
</dbReference>
<gene>
    <name evidence="2" type="ORF">MNBD_BACTEROID05-858</name>
</gene>